<dbReference type="EMBL" id="BGPR01163287">
    <property type="protein sequence ID" value="GBM03872.1"/>
    <property type="molecule type" value="Genomic_DNA"/>
</dbReference>
<evidence type="ECO:0000313" key="1">
    <source>
        <dbReference type="EMBL" id="GBM03872.1"/>
    </source>
</evidence>
<reference evidence="1 2" key="1">
    <citation type="journal article" date="2019" name="Sci. Rep.">
        <title>Orb-weaving spider Araneus ventricosus genome elucidates the spidroin gene catalogue.</title>
        <authorList>
            <person name="Kono N."/>
            <person name="Nakamura H."/>
            <person name="Ohtoshi R."/>
            <person name="Moran D.A.P."/>
            <person name="Shinohara A."/>
            <person name="Yoshida Y."/>
            <person name="Fujiwara M."/>
            <person name="Mori M."/>
            <person name="Tomita M."/>
            <person name="Arakawa K."/>
        </authorList>
    </citation>
    <scope>NUCLEOTIDE SEQUENCE [LARGE SCALE GENOMIC DNA]</scope>
</reference>
<gene>
    <name evidence="1" type="ORF">AVEN_248773_1</name>
</gene>
<accession>A0A4Y2CHH3</accession>
<protein>
    <submittedName>
        <fullName evidence="1">Uncharacterized protein</fullName>
    </submittedName>
</protein>
<organism evidence="1 2">
    <name type="scientific">Araneus ventricosus</name>
    <name type="common">Orbweaver spider</name>
    <name type="synonym">Epeira ventricosa</name>
    <dbReference type="NCBI Taxonomy" id="182803"/>
    <lineage>
        <taxon>Eukaryota</taxon>
        <taxon>Metazoa</taxon>
        <taxon>Ecdysozoa</taxon>
        <taxon>Arthropoda</taxon>
        <taxon>Chelicerata</taxon>
        <taxon>Arachnida</taxon>
        <taxon>Araneae</taxon>
        <taxon>Araneomorphae</taxon>
        <taxon>Entelegynae</taxon>
        <taxon>Araneoidea</taxon>
        <taxon>Araneidae</taxon>
        <taxon>Araneus</taxon>
    </lineage>
</organism>
<name>A0A4Y2CHH3_ARAVE</name>
<evidence type="ECO:0000313" key="2">
    <source>
        <dbReference type="Proteomes" id="UP000499080"/>
    </source>
</evidence>
<comment type="caution">
    <text evidence="1">The sequence shown here is derived from an EMBL/GenBank/DDBJ whole genome shotgun (WGS) entry which is preliminary data.</text>
</comment>
<dbReference type="Proteomes" id="UP000499080">
    <property type="component" value="Unassembled WGS sequence"/>
</dbReference>
<dbReference type="AlphaFoldDB" id="A0A4Y2CHH3"/>
<sequence>MSQSGRSVNGESGKWHIHDQAVPLSFGARHTKTLRQCKNPLRIGVDRGKVWKSSIVGLPFSARGQKIEIQSYKEGRMLSPDPSWE</sequence>
<proteinExistence type="predicted"/>
<keyword evidence="2" id="KW-1185">Reference proteome</keyword>